<keyword evidence="5" id="KW-0170">Cobalt</keyword>
<keyword evidence="8" id="KW-0645">Protease</keyword>
<organism evidence="8 9">
    <name type="scientific">Erwinia amylovora NBRC 12687 = CFBP 1232</name>
    <dbReference type="NCBI Taxonomy" id="1219359"/>
    <lineage>
        <taxon>Bacteria</taxon>
        <taxon>Pseudomonadati</taxon>
        <taxon>Pseudomonadota</taxon>
        <taxon>Gammaproteobacteria</taxon>
        <taxon>Enterobacterales</taxon>
        <taxon>Erwiniaceae</taxon>
        <taxon>Erwinia</taxon>
    </lineage>
</organism>
<dbReference type="Proteomes" id="UP000013111">
    <property type="component" value="Unassembled WGS sequence"/>
</dbReference>
<accession>A0A831A221</accession>
<dbReference type="InterPro" id="IPR011650">
    <property type="entry name" value="Peptidase_M20_dimer"/>
</dbReference>
<comment type="caution">
    <text evidence="8">The sequence shown here is derived from an EMBL/GenBank/DDBJ whole genome shotgun (WGS) entry which is preliminary data.</text>
</comment>
<feature type="chain" id="PRO_5032857664" evidence="6">
    <location>
        <begin position="24"/>
        <end position="437"/>
    </location>
</feature>
<dbReference type="InterPro" id="IPR001261">
    <property type="entry name" value="ArgE/DapE_CS"/>
</dbReference>
<gene>
    <name evidence="8" type="ORF">BN437_3720</name>
</gene>
<evidence type="ECO:0000256" key="3">
    <source>
        <dbReference type="ARBA" id="ARBA00022801"/>
    </source>
</evidence>
<reference evidence="8 9" key="2">
    <citation type="submission" date="2013-04" db="EMBL/GenBank/DDBJ databases">
        <title>Comparative genomics of 12 strains of Erwinia amylovora identifies a pan-genome with a large conserved core and provides insights into host specificity.</title>
        <authorList>
            <person name="Mann R.A."/>
            <person name="Smits T.H.M."/>
            <person name="Buehlmann A."/>
            <person name="Blom J."/>
            <person name="Goesmann A."/>
            <person name="Frey J.E."/>
            <person name="Plummer K.M."/>
            <person name="Beer S.V."/>
            <person name="Luck J."/>
            <person name="Duffy B."/>
            <person name="Rodoni B."/>
        </authorList>
    </citation>
    <scope>NUCLEOTIDE SEQUENCE [LARGE SCALE GENOMIC DNA]</scope>
    <source>
        <strain evidence="9">CFBP 1232</strain>
    </source>
</reference>
<dbReference type="Pfam" id="PF07687">
    <property type="entry name" value="M20_dimer"/>
    <property type="match status" value="1"/>
</dbReference>
<evidence type="ECO:0000256" key="5">
    <source>
        <dbReference type="ARBA" id="ARBA00023285"/>
    </source>
</evidence>
<dbReference type="AlphaFoldDB" id="A0A831A221"/>
<evidence type="ECO:0000256" key="1">
    <source>
        <dbReference type="ARBA" id="ARBA00001947"/>
    </source>
</evidence>
<dbReference type="InterPro" id="IPR050072">
    <property type="entry name" value="Peptidase_M20A"/>
</dbReference>
<dbReference type="GeneID" id="97604396"/>
<protein>
    <submittedName>
        <fullName evidence="8">Carboxypeptidase G2</fullName>
        <ecNumber evidence="8">3.4.17.11</ecNumber>
    </submittedName>
</protein>
<dbReference type="InterPro" id="IPR002933">
    <property type="entry name" value="Peptidase_M20"/>
</dbReference>
<dbReference type="PROSITE" id="PS00758">
    <property type="entry name" value="ARGE_DAPE_CPG2_1"/>
    <property type="match status" value="1"/>
</dbReference>
<keyword evidence="6" id="KW-0732">Signal</keyword>
<comment type="cofactor">
    <cofactor evidence="1">
        <name>Zn(2+)</name>
        <dbReference type="ChEBI" id="CHEBI:29105"/>
    </cofactor>
</comment>
<name>A0A831A221_ERWAM</name>
<keyword evidence="2" id="KW-0479">Metal-binding</keyword>
<feature type="signal peptide" evidence="6">
    <location>
        <begin position="1"/>
        <end position="23"/>
    </location>
</feature>
<evidence type="ECO:0000313" key="8">
    <source>
        <dbReference type="EMBL" id="CCO95618.1"/>
    </source>
</evidence>
<dbReference type="GO" id="GO:0046872">
    <property type="term" value="F:metal ion binding"/>
    <property type="evidence" value="ECO:0007669"/>
    <property type="project" value="UniProtKB-KW"/>
</dbReference>
<dbReference type="SUPFAM" id="SSF55031">
    <property type="entry name" value="Bacterial exopeptidase dimerisation domain"/>
    <property type="match status" value="1"/>
</dbReference>
<keyword evidence="3 8" id="KW-0378">Hydrolase</keyword>
<evidence type="ECO:0000313" key="9">
    <source>
        <dbReference type="Proteomes" id="UP000013111"/>
    </source>
</evidence>
<dbReference type="Pfam" id="PF01546">
    <property type="entry name" value="Peptidase_M20"/>
    <property type="match status" value="1"/>
</dbReference>
<sequence>MKAKLFFLLLTLSGVNYIPAASAMLSTNEEVLVNYIDQHKTDQLKLLENMVNINSGTENSQGVKKIGEMVRPEFESMGFKTKWVELPATLKHAGSLVATHSGSGKQILLIGHLDTVFPDNSPFQSFTLSADQKFATGPGVIDDKGGVVTILYSLKALQHAGKLKNANITVVLIGDEEQAAKPTEISRKALRAAAQGSDIALGFEFSLAEDQLVTNRRGLSEWYLASTGKSRHSSTVFGPESGDGAIYETARVLNAFRTAFAETSVASGLTLNPGLIVGGQTASEDVQQNTGSASGKKTVIAAQTLVHGDLRFYSEDQKNKAEQKMRDIAGTSLPLTSSQLTFKDIMPAMTETDGNRQLLAQFSAINTALGGPQLKSVPAAERGGSDVSYIAQTVSASIDGLGPWGKGAHGQNETLEIASLPVVTKRAAIFISRYLAQ</sequence>
<dbReference type="PANTHER" id="PTHR43808:SF32">
    <property type="entry name" value="ARGE_DAPE-RELATED DEACYLASE"/>
    <property type="match status" value="1"/>
</dbReference>
<keyword evidence="4" id="KW-0862">Zinc</keyword>
<evidence type="ECO:0000259" key="7">
    <source>
        <dbReference type="Pfam" id="PF07687"/>
    </source>
</evidence>
<evidence type="ECO:0000256" key="6">
    <source>
        <dbReference type="SAM" id="SignalP"/>
    </source>
</evidence>
<proteinExistence type="predicted"/>
<evidence type="ECO:0000256" key="4">
    <source>
        <dbReference type="ARBA" id="ARBA00022833"/>
    </source>
</evidence>
<dbReference type="Gene3D" id="3.40.630.10">
    <property type="entry name" value="Zn peptidases"/>
    <property type="match status" value="1"/>
</dbReference>
<dbReference type="CDD" id="cd03885">
    <property type="entry name" value="M20_CPDG2"/>
    <property type="match status" value="1"/>
</dbReference>
<dbReference type="EMBL" id="CAPB01000041">
    <property type="protein sequence ID" value="CCO95618.1"/>
    <property type="molecule type" value="Genomic_DNA"/>
</dbReference>
<feature type="domain" description="Peptidase M20 dimerisation" evidence="7">
    <location>
        <begin position="216"/>
        <end position="332"/>
    </location>
</feature>
<dbReference type="EC" id="3.4.17.11" evidence="8"/>
<keyword evidence="8" id="KW-0121">Carboxypeptidase</keyword>
<dbReference type="Gene3D" id="3.30.70.360">
    <property type="match status" value="1"/>
</dbReference>
<reference evidence="8 9" key="1">
    <citation type="submission" date="2012-11" db="EMBL/GenBank/DDBJ databases">
        <authorList>
            <person name="Linke B."/>
        </authorList>
    </citation>
    <scope>NUCLEOTIDE SEQUENCE [LARGE SCALE GENOMIC DNA]</scope>
    <source>
        <strain evidence="9">CFBP 1232</strain>
    </source>
</reference>
<dbReference type="PANTHER" id="PTHR43808">
    <property type="entry name" value="ACETYLORNITHINE DEACETYLASE"/>
    <property type="match status" value="1"/>
</dbReference>
<dbReference type="RefSeq" id="WP_004161039.1">
    <property type="nucleotide sequence ID" value="NZ_BAYW01000001.1"/>
</dbReference>
<dbReference type="SUPFAM" id="SSF53187">
    <property type="entry name" value="Zn-dependent exopeptidases"/>
    <property type="match status" value="1"/>
</dbReference>
<dbReference type="GO" id="GO:0004180">
    <property type="term" value="F:carboxypeptidase activity"/>
    <property type="evidence" value="ECO:0007669"/>
    <property type="project" value="UniProtKB-KW"/>
</dbReference>
<dbReference type="InterPro" id="IPR036264">
    <property type="entry name" value="Bact_exopeptidase_dim_dom"/>
</dbReference>
<evidence type="ECO:0000256" key="2">
    <source>
        <dbReference type="ARBA" id="ARBA00022723"/>
    </source>
</evidence>